<dbReference type="GO" id="GO:0097363">
    <property type="term" value="F:protein O-acetylglucosaminyltransferase activity"/>
    <property type="evidence" value="ECO:0007669"/>
    <property type="project" value="TreeGrafter"/>
</dbReference>
<dbReference type="OrthoDB" id="529273at2759"/>
<dbReference type="GO" id="GO:0035269">
    <property type="term" value="P:protein O-linked glycosylation via mannose"/>
    <property type="evidence" value="ECO:0007669"/>
    <property type="project" value="TreeGrafter"/>
</dbReference>
<keyword evidence="4" id="KW-0812">Transmembrane</keyword>
<proteinExistence type="predicted"/>
<evidence type="ECO:0000256" key="2">
    <source>
        <dbReference type="ARBA" id="ARBA00022676"/>
    </source>
</evidence>
<gene>
    <name evidence="9" type="ORF">Hypma_000336</name>
</gene>
<evidence type="ECO:0000313" key="10">
    <source>
        <dbReference type="Proteomes" id="UP000076154"/>
    </source>
</evidence>
<dbReference type="Proteomes" id="UP000076154">
    <property type="component" value="Unassembled WGS sequence"/>
</dbReference>
<dbReference type="PANTHER" id="PTHR20961:SF38">
    <property type="entry name" value="PROTEIN O-LINKED-MANNOSE BETA-1,4-N-ACETYLGLUCOSAMINYLTRANSFERASE 2"/>
    <property type="match status" value="1"/>
</dbReference>
<keyword evidence="6" id="KW-0472">Membrane</keyword>
<evidence type="ECO:0000256" key="6">
    <source>
        <dbReference type="ARBA" id="ARBA00023136"/>
    </source>
</evidence>
<dbReference type="GO" id="GO:0005783">
    <property type="term" value="C:endoplasmic reticulum"/>
    <property type="evidence" value="ECO:0007669"/>
    <property type="project" value="TreeGrafter"/>
</dbReference>
<dbReference type="GO" id="GO:0016020">
    <property type="term" value="C:membrane"/>
    <property type="evidence" value="ECO:0007669"/>
    <property type="project" value="UniProtKB-SubCell"/>
</dbReference>
<evidence type="ECO:0000256" key="3">
    <source>
        <dbReference type="ARBA" id="ARBA00022679"/>
    </source>
</evidence>
<evidence type="ECO:0000256" key="7">
    <source>
        <dbReference type="ARBA" id="ARBA00023180"/>
    </source>
</evidence>
<keyword evidence="7" id="KW-0325">Glycoprotein</keyword>
<evidence type="ECO:0000256" key="5">
    <source>
        <dbReference type="ARBA" id="ARBA00022989"/>
    </source>
</evidence>
<evidence type="ECO:0000313" key="9">
    <source>
        <dbReference type="EMBL" id="RDB18390.1"/>
    </source>
</evidence>
<feature type="domain" description="Glycosyltransferase 61 catalytic" evidence="8">
    <location>
        <begin position="159"/>
        <end position="391"/>
    </location>
</feature>
<dbReference type="InterPro" id="IPR007657">
    <property type="entry name" value="Glycosyltransferase_61"/>
</dbReference>
<keyword evidence="2" id="KW-0328">Glycosyltransferase</keyword>
<dbReference type="InParanoid" id="A0A369JB01"/>
<dbReference type="InterPro" id="IPR049625">
    <property type="entry name" value="Glyco_transf_61_cat"/>
</dbReference>
<evidence type="ECO:0000256" key="1">
    <source>
        <dbReference type="ARBA" id="ARBA00004167"/>
    </source>
</evidence>
<keyword evidence="10" id="KW-1185">Reference proteome</keyword>
<accession>A0A369JB01</accession>
<dbReference type="AlphaFoldDB" id="A0A369JB01"/>
<dbReference type="Pfam" id="PF04577">
    <property type="entry name" value="Glyco_transf_61"/>
    <property type="match status" value="1"/>
</dbReference>
<keyword evidence="3" id="KW-0808">Transferase</keyword>
<evidence type="ECO:0000256" key="4">
    <source>
        <dbReference type="ARBA" id="ARBA00022692"/>
    </source>
</evidence>
<reference evidence="9" key="1">
    <citation type="submission" date="2018-04" db="EMBL/GenBank/DDBJ databases">
        <title>Whole genome sequencing of Hypsizygus marmoreus.</title>
        <authorList>
            <person name="Choi I.-G."/>
            <person name="Min B."/>
            <person name="Kim J.-G."/>
            <person name="Kim S."/>
            <person name="Oh Y.-L."/>
            <person name="Kong W.-S."/>
            <person name="Park H."/>
            <person name="Jeong J."/>
            <person name="Song E.-S."/>
        </authorList>
    </citation>
    <scope>NUCLEOTIDE SEQUENCE [LARGE SCALE GENOMIC DNA]</scope>
    <source>
        <strain evidence="9">51987-8</strain>
    </source>
</reference>
<name>A0A369JB01_HYPMA</name>
<dbReference type="PANTHER" id="PTHR20961">
    <property type="entry name" value="GLYCOSYLTRANSFERASE"/>
    <property type="match status" value="1"/>
</dbReference>
<keyword evidence="5" id="KW-1133">Transmembrane helix</keyword>
<evidence type="ECO:0000259" key="8">
    <source>
        <dbReference type="Pfam" id="PF04577"/>
    </source>
</evidence>
<organism evidence="9 10">
    <name type="scientific">Hypsizygus marmoreus</name>
    <name type="common">White beech mushroom</name>
    <name type="synonym">Agaricus marmoreus</name>
    <dbReference type="NCBI Taxonomy" id="39966"/>
    <lineage>
        <taxon>Eukaryota</taxon>
        <taxon>Fungi</taxon>
        <taxon>Dikarya</taxon>
        <taxon>Basidiomycota</taxon>
        <taxon>Agaricomycotina</taxon>
        <taxon>Agaricomycetes</taxon>
        <taxon>Agaricomycetidae</taxon>
        <taxon>Agaricales</taxon>
        <taxon>Tricholomatineae</taxon>
        <taxon>Lyophyllaceae</taxon>
        <taxon>Hypsizygus</taxon>
    </lineage>
</organism>
<comment type="caution">
    <text evidence="9">The sequence shown here is derived from an EMBL/GenBank/DDBJ whole genome shotgun (WGS) entry which is preliminary data.</text>
</comment>
<sequence length="469" mass="52478">MMPPFRRNLLYFAVLASMIVGLFLLTSTEPQTRVGLLSGLKENVPGLAFSTNTRKDDFSIVAETTMPAGTLVPGFALLDRLYLRNGTFFIVSNSTAFPPRSDIISRPLDIGANHDLEPTDKELRFITSADATEILGKHAIPIEGFTMIVYDTEQFMNRFYHWWGEMVLGTWRVYSALDAFTQGAENPPFPARVILPHIFGNEWRDAPGVNAGLMRACFPSTNIEKSDYWDDLTLLDKTVVFERAMIISRATAHRHPLSTSWSNMLSSAMTVNTSAKFWEPIRHATISNLLGYLPELDSRGLVVAPPSSVSSIPVVTYISRQGGGRRLREEDHEGLVRALKELEWTGICQVYVAVMEKMSLVQQVEVMAASTVVVGVHGNGLTHQLWMPPSARSTVIEIFPPKSYLSDYEILARNLGHRHYAIWNDTPTTFPKDIYHEGIEYAEDFNTLSIPVHGPAVAQLIRQCLTEFA</sequence>
<comment type="subcellular location">
    <subcellularLocation>
        <location evidence="1">Membrane</location>
        <topology evidence="1">Single-pass membrane protein</topology>
    </subcellularLocation>
</comment>
<protein>
    <recommendedName>
        <fullName evidence="8">Glycosyltransferase 61 catalytic domain-containing protein</fullName>
    </recommendedName>
</protein>
<dbReference type="STRING" id="39966.A0A369JB01"/>
<dbReference type="EMBL" id="LUEZ02000102">
    <property type="protein sequence ID" value="RDB18390.1"/>
    <property type="molecule type" value="Genomic_DNA"/>
</dbReference>